<sequence>MRRSSTLARQLLVLLFLSIAALCIAAPTSPENDHDLIIKVPEQAAAPAPPSASYPHVVMGSTDRKKGSSDSPAADPDQDADGTPGSLVVTTKTPVMQAAPTMTKIPVGKPIVSSASSALFTEPGFMALSFALAMVTLGMGLI</sequence>
<dbReference type="EMBL" id="CDHN01000005">
    <property type="protein sequence ID" value="CEJ92965.1"/>
    <property type="molecule type" value="Genomic_DNA"/>
</dbReference>
<dbReference type="Proteomes" id="UP000039046">
    <property type="component" value="Unassembled WGS sequence"/>
</dbReference>
<feature type="signal peptide" evidence="2">
    <location>
        <begin position="1"/>
        <end position="25"/>
    </location>
</feature>
<evidence type="ECO:0000313" key="3">
    <source>
        <dbReference type="EMBL" id="CEJ92965.1"/>
    </source>
</evidence>
<reference evidence="3 4" key="1">
    <citation type="journal article" date="2015" name="Genome Announc.">
        <title>Draft Genome Sequence and Gene Annotation of the Entomopathogenic Fungus Verticillium hemipterigenum.</title>
        <authorList>
            <person name="Horn F."/>
            <person name="Habel A."/>
            <person name="Scharf D.H."/>
            <person name="Dworschak J."/>
            <person name="Brakhage A.A."/>
            <person name="Guthke R."/>
            <person name="Hertweck C."/>
            <person name="Linde J."/>
        </authorList>
    </citation>
    <scope>NUCLEOTIDE SEQUENCE [LARGE SCALE GENOMIC DNA]</scope>
</reference>
<protein>
    <recommendedName>
        <fullName evidence="5">Transmembrane protein</fullName>
    </recommendedName>
</protein>
<evidence type="ECO:0000256" key="2">
    <source>
        <dbReference type="SAM" id="SignalP"/>
    </source>
</evidence>
<evidence type="ECO:0000256" key="1">
    <source>
        <dbReference type="SAM" id="MobiDB-lite"/>
    </source>
</evidence>
<evidence type="ECO:0000313" key="4">
    <source>
        <dbReference type="Proteomes" id="UP000039046"/>
    </source>
</evidence>
<keyword evidence="2" id="KW-0732">Signal</keyword>
<organism evidence="3 4">
    <name type="scientific">[Torrubiella] hemipterigena</name>
    <dbReference type="NCBI Taxonomy" id="1531966"/>
    <lineage>
        <taxon>Eukaryota</taxon>
        <taxon>Fungi</taxon>
        <taxon>Dikarya</taxon>
        <taxon>Ascomycota</taxon>
        <taxon>Pezizomycotina</taxon>
        <taxon>Sordariomycetes</taxon>
        <taxon>Hypocreomycetidae</taxon>
        <taxon>Hypocreales</taxon>
        <taxon>Clavicipitaceae</taxon>
        <taxon>Clavicipitaceae incertae sedis</taxon>
        <taxon>'Torrubiella' clade</taxon>
    </lineage>
</organism>
<feature type="region of interest" description="Disordered" evidence="1">
    <location>
        <begin position="46"/>
        <end position="87"/>
    </location>
</feature>
<dbReference type="HOGENOM" id="CLU_1817148_0_0_1"/>
<dbReference type="AlphaFoldDB" id="A0A0A1TNG1"/>
<proteinExistence type="predicted"/>
<accession>A0A0A1TNG1</accession>
<name>A0A0A1TNG1_9HYPO</name>
<keyword evidence="4" id="KW-1185">Reference proteome</keyword>
<gene>
    <name evidence="3" type="ORF">VHEMI08587</name>
</gene>
<evidence type="ECO:0008006" key="5">
    <source>
        <dbReference type="Google" id="ProtNLM"/>
    </source>
</evidence>
<feature type="chain" id="PRO_5001979830" description="Transmembrane protein" evidence="2">
    <location>
        <begin position="26"/>
        <end position="142"/>
    </location>
</feature>
<feature type="compositionally biased region" description="Low complexity" evidence="1">
    <location>
        <begin position="69"/>
        <end position="85"/>
    </location>
</feature>